<protein>
    <submittedName>
        <fullName evidence="2">DUF397 domain-containing protein</fullName>
    </submittedName>
</protein>
<reference evidence="3" key="1">
    <citation type="journal article" date="2019" name="Int. J. Syst. Evol. Microbiol.">
        <title>The Global Catalogue of Microorganisms (GCM) 10K type strain sequencing project: providing services to taxonomists for standard genome sequencing and annotation.</title>
        <authorList>
            <consortium name="The Broad Institute Genomics Platform"/>
            <consortium name="The Broad Institute Genome Sequencing Center for Infectious Disease"/>
            <person name="Wu L."/>
            <person name="Ma J."/>
        </authorList>
    </citation>
    <scope>NUCLEOTIDE SEQUENCE [LARGE SCALE GENOMIC DNA]</scope>
    <source>
        <strain evidence="3">PCU 266</strain>
    </source>
</reference>
<dbReference type="Proteomes" id="UP001596160">
    <property type="component" value="Unassembled WGS sequence"/>
</dbReference>
<dbReference type="EMBL" id="JBHSKP010000007">
    <property type="protein sequence ID" value="MFC5152738.1"/>
    <property type="molecule type" value="Genomic_DNA"/>
</dbReference>
<evidence type="ECO:0000313" key="2">
    <source>
        <dbReference type="EMBL" id="MFC5152738.1"/>
    </source>
</evidence>
<comment type="caution">
    <text evidence="2">The sequence shown here is derived from an EMBL/GenBank/DDBJ whole genome shotgun (WGS) entry which is preliminary data.</text>
</comment>
<feature type="domain" description="DUF397" evidence="1">
    <location>
        <begin position="7"/>
        <end position="62"/>
    </location>
</feature>
<dbReference type="Pfam" id="PF04149">
    <property type="entry name" value="DUF397"/>
    <property type="match status" value="1"/>
</dbReference>
<gene>
    <name evidence="2" type="ORF">ACFPRH_13425</name>
</gene>
<dbReference type="RefSeq" id="WP_344479114.1">
    <property type="nucleotide sequence ID" value="NZ_BAAASB010000011.1"/>
</dbReference>
<sequence>MTTIEPLNWIKSSYSNNGGACVEWAPEHASASGVVPVRDSKRPTGPSLMVSPSAWTGLIALARSAEL</sequence>
<keyword evidence="3" id="KW-1185">Reference proteome</keyword>
<proteinExistence type="predicted"/>
<accession>A0ABW0AG33</accession>
<evidence type="ECO:0000259" key="1">
    <source>
        <dbReference type="Pfam" id="PF04149"/>
    </source>
</evidence>
<evidence type="ECO:0000313" key="3">
    <source>
        <dbReference type="Proteomes" id="UP001596160"/>
    </source>
</evidence>
<organism evidence="2 3">
    <name type="scientific">Streptomyces amakusaensis</name>
    <dbReference type="NCBI Taxonomy" id="67271"/>
    <lineage>
        <taxon>Bacteria</taxon>
        <taxon>Bacillati</taxon>
        <taxon>Actinomycetota</taxon>
        <taxon>Actinomycetes</taxon>
        <taxon>Kitasatosporales</taxon>
        <taxon>Streptomycetaceae</taxon>
        <taxon>Streptomyces</taxon>
    </lineage>
</organism>
<dbReference type="InterPro" id="IPR007278">
    <property type="entry name" value="DUF397"/>
</dbReference>
<name>A0ABW0AG33_9ACTN</name>